<keyword evidence="2" id="KW-1003">Cell membrane</keyword>
<feature type="transmembrane region" description="Helical" evidence="6">
    <location>
        <begin position="142"/>
        <end position="160"/>
    </location>
</feature>
<dbReference type="Pfam" id="PF13520">
    <property type="entry name" value="AA_permease_2"/>
    <property type="match status" value="1"/>
</dbReference>
<dbReference type="InterPro" id="IPR050367">
    <property type="entry name" value="APC_superfamily"/>
</dbReference>
<dbReference type="PIRSF" id="PIRSF006060">
    <property type="entry name" value="AA_transporter"/>
    <property type="match status" value="1"/>
</dbReference>
<keyword evidence="3 6" id="KW-0812">Transmembrane</keyword>
<dbReference type="Proteomes" id="UP001500731">
    <property type="component" value="Unassembled WGS sequence"/>
</dbReference>
<feature type="transmembrane region" description="Helical" evidence="6">
    <location>
        <begin position="247"/>
        <end position="267"/>
    </location>
</feature>
<feature type="transmembrane region" description="Helical" evidence="6">
    <location>
        <begin position="293"/>
        <end position="314"/>
    </location>
</feature>
<protein>
    <recommendedName>
        <fullName evidence="9">Amino acid transporter</fullName>
    </recommendedName>
</protein>
<keyword evidence="5 6" id="KW-0472">Membrane</keyword>
<evidence type="ECO:0000256" key="5">
    <source>
        <dbReference type="ARBA" id="ARBA00023136"/>
    </source>
</evidence>
<feature type="transmembrane region" description="Helical" evidence="6">
    <location>
        <begin position="382"/>
        <end position="403"/>
    </location>
</feature>
<comment type="caution">
    <text evidence="7">The sequence shown here is derived from an EMBL/GenBank/DDBJ whole genome shotgun (WGS) entry which is preliminary data.</text>
</comment>
<feature type="transmembrane region" description="Helical" evidence="6">
    <location>
        <begin position="410"/>
        <end position="431"/>
    </location>
</feature>
<gene>
    <name evidence="7" type="ORF">GCM10023171_17500</name>
</gene>
<dbReference type="Gene3D" id="1.20.1740.10">
    <property type="entry name" value="Amino acid/polyamine transporter I"/>
    <property type="match status" value="1"/>
</dbReference>
<feature type="transmembrane region" description="Helical" evidence="6">
    <location>
        <begin position="350"/>
        <end position="370"/>
    </location>
</feature>
<reference evidence="8" key="1">
    <citation type="journal article" date="2019" name="Int. J. Syst. Evol. Microbiol.">
        <title>The Global Catalogue of Microorganisms (GCM) 10K type strain sequencing project: providing services to taxonomists for standard genome sequencing and annotation.</title>
        <authorList>
            <consortium name="The Broad Institute Genomics Platform"/>
            <consortium name="The Broad Institute Genome Sequencing Center for Infectious Disease"/>
            <person name="Wu L."/>
            <person name="Ma J."/>
        </authorList>
    </citation>
    <scope>NUCLEOTIDE SEQUENCE [LARGE SCALE GENOMIC DNA]</scope>
    <source>
        <strain evidence="8">JCM 17839</strain>
    </source>
</reference>
<feature type="transmembrane region" description="Helical" evidence="6">
    <location>
        <begin position="57"/>
        <end position="78"/>
    </location>
</feature>
<name>A0ABP8PDN0_9MICO</name>
<evidence type="ECO:0000256" key="4">
    <source>
        <dbReference type="ARBA" id="ARBA00022989"/>
    </source>
</evidence>
<evidence type="ECO:0008006" key="9">
    <source>
        <dbReference type="Google" id="ProtNLM"/>
    </source>
</evidence>
<keyword evidence="8" id="KW-1185">Reference proteome</keyword>
<evidence type="ECO:0000256" key="2">
    <source>
        <dbReference type="ARBA" id="ARBA00022475"/>
    </source>
</evidence>
<evidence type="ECO:0000313" key="8">
    <source>
        <dbReference type="Proteomes" id="UP001500731"/>
    </source>
</evidence>
<feature type="transmembrane region" description="Helical" evidence="6">
    <location>
        <begin position="437"/>
        <end position="460"/>
    </location>
</feature>
<dbReference type="PANTHER" id="PTHR42770">
    <property type="entry name" value="AMINO ACID TRANSPORTER-RELATED"/>
    <property type="match status" value="1"/>
</dbReference>
<keyword evidence="4 6" id="KW-1133">Transmembrane helix</keyword>
<evidence type="ECO:0000256" key="3">
    <source>
        <dbReference type="ARBA" id="ARBA00022692"/>
    </source>
</evidence>
<accession>A0ABP8PDN0</accession>
<evidence type="ECO:0000256" key="1">
    <source>
        <dbReference type="ARBA" id="ARBA00004651"/>
    </source>
</evidence>
<feature type="transmembrane region" description="Helical" evidence="6">
    <location>
        <begin position="107"/>
        <end position="130"/>
    </location>
</feature>
<organism evidence="7 8">
    <name type="scientific">Microbacterium panaciterrae</name>
    <dbReference type="NCBI Taxonomy" id="985759"/>
    <lineage>
        <taxon>Bacteria</taxon>
        <taxon>Bacillati</taxon>
        <taxon>Actinomycetota</taxon>
        <taxon>Actinomycetes</taxon>
        <taxon>Micrococcales</taxon>
        <taxon>Microbacteriaceae</taxon>
        <taxon>Microbacterium</taxon>
    </lineage>
</organism>
<feature type="transmembrane region" description="Helical" evidence="6">
    <location>
        <begin position="172"/>
        <end position="192"/>
    </location>
</feature>
<dbReference type="EMBL" id="BAABGP010000012">
    <property type="protein sequence ID" value="GAA4484516.1"/>
    <property type="molecule type" value="Genomic_DNA"/>
</dbReference>
<dbReference type="InterPro" id="IPR002293">
    <property type="entry name" value="AA/rel_permease1"/>
</dbReference>
<evidence type="ECO:0000256" key="6">
    <source>
        <dbReference type="SAM" id="Phobius"/>
    </source>
</evidence>
<dbReference type="PANTHER" id="PTHR42770:SF7">
    <property type="entry name" value="MEMBRANE PROTEIN"/>
    <property type="match status" value="1"/>
</dbReference>
<sequence length="475" mass="48927">MEHLEQQDPPRDPEVSLEHGHTSLGALTVLGLSAQQIGPGIALAGGYMILYAGNASWVSMLVALVVSASIGAIVVTFSRRLVASGGLMSYVSSVLGPYGRALTGSGYLIGLLIAAAAVTTGVVIFTASFLVQIGATWAASPLAQGASAVVVAALAGAIAYRGVDTSVKVSAVLTFVGIPFVIGVTIAAALAAPHYSIAPQFDFSSSDFSWSGIFQGALVALSYFVGFDGLSAMAGETKDPKENLPRFILLLLGITGAAYVAILWFQIPALAGGTKLLENGDSPTAVLAHLGNVGWLAAPLDLLMAAATFAGLVATFNYGSRIIGTAAEARLLPRGLAHVNPKFRSPSRAVIFLVIISAGIPIAFELVAATPPLESSVLLYTLFSYCYFIPYVVAAVAAIVLVVRERRANPLMIAVYAFAGISFGYLLFYALTSAGGGAFGALPWIALILTAVGFVGLLIVDRRSAGAGEALSDLL</sequence>
<comment type="subcellular location">
    <subcellularLocation>
        <location evidence="1">Cell membrane</location>
        <topology evidence="1">Multi-pass membrane protein</topology>
    </subcellularLocation>
</comment>
<proteinExistence type="predicted"/>
<evidence type="ECO:0000313" key="7">
    <source>
        <dbReference type="EMBL" id="GAA4484516.1"/>
    </source>
</evidence>
<feature type="transmembrane region" description="Helical" evidence="6">
    <location>
        <begin position="212"/>
        <end position="235"/>
    </location>
</feature>